<dbReference type="PANTHER" id="PTHR46735">
    <property type="entry name" value="CALPAIN, SMALL SUBUNIT 1 A-RELATED"/>
    <property type="match status" value="1"/>
</dbReference>
<dbReference type="GO" id="GO:0012505">
    <property type="term" value="C:endomembrane system"/>
    <property type="evidence" value="ECO:0007669"/>
    <property type="project" value="UniProtKB-SubCell"/>
</dbReference>
<reference evidence="9" key="2">
    <citation type="submission" date="2025-08" db="UniProtKB">
        <authorList>
            <consortium name="Ensembl"/>
        </authorList>
    </citation>
    <scope>IDENTIFICATION</scope>
</reference>
<keyword evidence="7" id="KW-0472">Membrane</keyword>
<dbReference type="InterPro" id="IPR011992">
    <property type="entry name" value="EF-hand-dom_pair"/>
</dbReference>
<evidence type="ECO:0000313" key="10">
    <source>
        <dbReference type="Proteomes" id="UP000472272"/>
    </source>
</evidence>
<evidence type="ECO:0000259" key="8">
    <source>
        <dbReference type="PROSITE" id="PS50222"/>
    </source>
</evidence>
<keyword evidence="6" id="KW-0106">Calcium</keyword>
<sequence length="180" mass="20915">MISPRIELNQILEKTFLEWAGQDLQMGAAELRGLLNQIMKTTWYPLKTDGFSMEQCEKITQHFSGSKTGKLTLSEVKQFWTKIMEWESIFIGYDMDRSGTMNTHEMQLALDTAGFHLNTKTREALAARYGNSWLQMDFDNFVSLMVHLESVFRQCKSWDADDKGQICMTEQKWMDLVMST</sequence>
<dbReference type="GO" id="GO:0005509">
    <property type="term" value="F:calcium ion binding"/>
    <property type="evidence" value="ECO:0007669"/>
    <property type="project" value="InterPro"/>
</dbReference>
<evidence type="ECO:0000256" key="2">
    <source>
        <dbReference type="ARBA" id="ARBA00004496"/>
    </source>
</evidence>
<keyword evidence="10" id="KW-1185">Reference proteome</keyword>
<dbReference type="GeneTree" id="ENSGT00940000161901"/>
<keyword evidence="3" id="KW-0963">Cytoplasm</keyword>
<keyword evidence="5" id="KW-0677">Repeat</keyword>
<keyword evidence="4" id="KW-0479">Metal-binding</keyword>
<dbReference type="PROSITE" id="PS00018">
    <property type="entry name" value="EF_HAND_1"/>
    <property type="match status" value="1"/>
</dbReference>
<dbReference type="PROSITE" id="PS50222">
    <property type="entry name" value="EF_HAND_2"/>
    <property type="match status" value="1"/>
</dbReference>
<name>A0A670ITL8_PODMU</name>
<reference evidence="9 10" key="1">
    <citation type="journal article" date="2019" name="Proc. Natl. Acad. Sci. U.S.A.">
        <title>Regulatory changes in pterin and carotenoid genes underlie balanced color polymorphisms in the wall lizard.</title>
        <authorList>
            <person name="Andrade P."/>
            <person name="Pinho C."/>
            <person name="Perez I de Lanuza G."/>
            <person name="Afonso S."/>
            <person name="Brejcha J."/>
            <person name="Rubin C.J."/>
            <person name="Wallerman O."/>
            <person name="Pereira P."/>
            <person name="Sabatino S.J."/>
            <person name="Bellati A."/>
            <person name="Pellitteri-Rosa D."/>
            <person name="Bosakova Z."/>
            <person name="Bunikis I."/>
            <person name="Carretero M.A."/>
            <person name="Feiner N."/>
            <person name="Marsik P."/>
            <person name="Pauperio F."/>
            <person name="Salvi D."/>
            <person name="Soler L."/>
            <person name="While G.M."/>
            <person name="Uller T."/>
            <person name="Font E."/>
            <person name="Andersson L."/>
            <person name="Carneiro M."/>
        </authorList>
    </citation>
    <scope>NUCLEOTIDE SEQUENCE</scope>
</reference>
<dbReference type="InterPro" id="IPR002048">
    <property type="entry name" value="EF_hand_dom"/>
</dbReference>
<dbReference type="OMA" id="MEWESIF"/>
<protein>
    <recommendedName>
        <fullName evidence="8">EF-hand domain-containing protein</fullName>
    </recommendedName>
</protein>
<feature type="domain" description="EF-hand" evidence="8">
    <location>
        <begin position="81"/>
        <end position="116"/>
    </location>
</feature>
<dbReference type="GO" id="GO:0110158">
    <property type="term" value="C:calpain complex"/>
    <property type="evidence" value="ECO:0007669"/>
    <property type="project" value="TreeGrafter"/>
</dbReference>
<reference evidence="9" key="3">
    <citation type="submission" date="2025-09" db="UniProtKB">
        <authorList>
            <consortium name="Ensembl"/>
        </authorList>
    </citation>
    <scope>IDENTIFICATION</scope>
</reference>
<evidence type="ECO:0000256" key="5">
    <source>
        <dbReference type="ARBA" id="ARBA00022737"/>
    </source>
</evidence>
<dbReference type="Proteomes" id="UP000472272">
    <property type="component" value="Chromosome 8"/>
</dbReference>
<dbReference type="InterPro" id="IPR018247">
    <property type="entry name" value="EF_Hand_1_Ca_BS"/>
</dbReference>
<comment type="subcellular location">
    <subcellularLocation>
        <location evidence="2">Cytoplasm</location>
    </subcellularLocation>
    <subcellularLocation>
        <location evidence="1">Endomembrane system</location>
    </subcellularLocation>
</comment>
<accession>A0A670ITL8</accession>
<dbReference type="Ensembl" id="ENSPMRT00000015835.1">
    <property type="protein sequence ID" value="ENSPMRP00000014824.1"/>
    <property type="gene ID" value="ENSPMRG00000009894.1"/>
</dbReference>
<dbReference type="AlphaFoldDB" id="A0A670ITL8"/>
<evidence type="ECO:0000256" key="6">
    <source>
        <dbReference type="ARBA" id="ARBA00022837"/>
    </source>
</evidence>
<dbReference type="PANTHER" id="PTHR46735:SF3">
    <property type="entry name" value="CALPAIN SMALL SUBUNIT 1-RELATED"/>
    <property type="match status" value="1"/>
</dbReference>
<evidence type="ECO:0000256" key="3">
    <source>
        <dbReference type="ARBA" id="ARBA00022490"/>
    </source>
</evidence>
<organism evidence="9 10">
    <name type="scientific">Podarcis muralis</name>
    <name type="common">Wall lizard</name>
    <name type="synonym">Lacerta muralis</name>
    <dbReference type="NCBI Taxonomy" id="64176"/>
    <lineage>
        <taxon>Eukaryota</taxon>
        <taxon>Metazoa</taxon>
        <taxon>Chordata</taxon>
        <taxon>Craniata</taxon>
        <taxon>Vertebrata</taxon>
        <taxon>Euteleostomi</taxon>
        <taxon>Lepidosauria</taxon>
        <taxon>Squamata</taxon>
        <taxon>Bifurcata</taxon>
        <taxon>Unidentata</taxon>
        <taxon>Episquamata</taxon>
        <taxon>Laterata</taxon>
        <taxon>Lacertibaenia</taxon>
        <taxon>Lacertidae</taxon>
        <taxon>Podarcis</taxon>
    </lineage>
</organism>
<evidence type="ECO:0000256" key="4">
    <source>
        <dbReference type="ARBA" id="ARBA00022723"/>
    </source>
</evidence>
<dbReference type="Gene3D" id="1.10.238.10">
    <property type="entry name" value="EF-hand"/>
    <property type="match status" value="1"/>
</dbReference>
<proteinExistence type="predicted"/>
<evidence type="ECO:0000256" key="7">
    <source>
        <dbReference type="ARBA" id="ARBA00023136"/>
    </source>
</evidence>
<dbReference type="SUPFAM" id="SSF47473">
    <property type="entry name" value="EF-hand"/>
    <property type="match status" value="1"/>
</dbReference>
<evidence type="ECO:0000256" key="1">
    <source>
        <dbReference type="ARBA" id="ARBA00004308"/>
    </source>
</evidence>
<evidence type="ECO:0000313" key="9">
    <source>
        <dbReference type="Ensembl" id="ENSPMRP00000014824.1"/>
    </source>
</evidence>